<organism evidence="13 14">
    <name type="scientific">Terfezia boudieri ATCC MYA-4762</name>
    <dbReference type="NCBI Taxonomy" id="1051890"/>
    <lineage>
        <taxon>Eukaryota</taxon>
        <taxon>Fungi</taxon>
        <taxon>Dikarya</taxon>
        <taxon>Ascomycota</taxon>
        <taxon>Pezizomycotina</taxon>
        <taxon>Pezizomycetes</taxon>
        <taxon>Pezizales</taxon>
        <taxon>Pezizaceae</taxon>
        <taxon>Terfezia</taxon>
    </lineage>
</organism>
<dbReference type="OrthoDB" id="10039049at2759"/>
<name>A0A3N4LNM2_9PEZI</name>
<dbReference type="GO" id="GO:0008204">
    <property type="term" value="P:ergosterol metabolic process"/>
    <property type="evidence" value="ECO:0007669"/>
    <property type="project" value="TreeGrafter"/>
</dbReference>
<dbReference type="AlphaFoldDB" id="A0A3N4LNM2"/>
<feature type="transmembrane region" description="Helical" evidence="12">
    <location>
        <begin position="559"/>
        <end position="579"/>
    </location>
</feature>
<sequence>MGGSTSVRFRKAIAAGGLGVRPLGPRHSYSTTDIPTATLDINAERRVGVFTGERIRARDVPDSPTSSSSESGLTGDIVADGQSIPVRLEKIPGNHGRKHYMLKVDGDIREILVELEKEQRRQHASGKKGHRRKRFSDLVFTKQFTTFDRLNPESRKSPFHGFYTLFWLGVTITMIQIAANTYRATGSILGHDIIAIMFQPDKFIDCMFMDFVMCFSTMAWCVPLHKAIAKGYIRWAGTGWILQSIWEFAHMVGVIYYTLYREWPWIQTVFIVLHLMVILMKQHSYAFYNGHLSEVYRRSVIIESTLSELQIAQDDGKLIASHGKVEHHHNHQDGNRKEYPGVRTVNDPAIDAVLCGLILKDGQELGHEQIDQLRAILEKELEQCEIELGKKENMKYPDNVMWFNYLEYLFFPTVVYELDYPRQPSIDWGYVAEKMIATFGVLGIMIITSQHYIWPVVLRSHELRQLPITDRLKEFPWILNDLIVPFIIEYMMVWYLIWECILNLLGELMRFADRGFYGSWWNSVTWDQFARDWNKPVHSFLLRHVYHSSISAYQVSKPTATLITFFLSACVHELVMWCIFKKLRGYLLCMQMLQLPLVLLSRTRFFKDRDTLGNVMFWISIYTGMSPIPSFRPFLTFS</sequence>
<evidence type="ECO:0000313" key="13">
    <source>
        <dbReference type="EMBL" id="RPB24507.1"/>
    </source>
</evidence>
<comment type="function">
    <text evidence="9">Sterol O-acyltransferase that catalyzes the formation of stery esters.</text>
</comment>
<evidence type="ECO:0000256" key="5">
    <source>
        <dbReference type="ARBA" id="ARBA00022824"/>
    </source>
</evidence>
<feature type="transmembrane region" description="Helical" evidence="12">
    <location>
        <begin position="478"/>
        <end position="498"/>
    </location>
</feature>
<feature type="transmembrane region" description="Helical" evidence="12">
    <location>
        <begin position="202"/>
        <end position="223"/>
    </location>
</feature>
<evidence type="ECO:0000256" key="8">
    <source>
        <dbReference type="ARBA" id="ARBA00023315"/>
    </source>
</evidence>
<dbReference type="Proteomes" id="UP000267821">
    <property type="component" value="Unassembled WGS sequence"/>
</dbReference>
<dbReference type="GO" id="GO:0034737">
    <property type="term" value="F:ergosterol O-acyltransferase activity"/>
    <property type="evidence" value="ECO:0007669"/>
    <property type="project" value="TreeGrafter"/>
</dbReference>
<keyword evidence="5" id="KW-0256">Endoplasmic reticulum</keyword>
<evidence type="ECO:0000256" key="6">
    <source>
        <dbReference type="ARBA" id="ARBA00022989"/>
    </source>
</evidence>
<feature type="coiled-coil region" evidence="10">
    <location>
        <begin position="367"/>
        <end position="394"/>
    </location>
</feature>
<evidence type="ECO:0000313" key="14">
    <source>
        <dbReference type="Proteomes" id="UP000267821"/>
    </source>
</evidence>
<feature type="transmembrane region" description="Helical" evidence="12">
    <location>
        <begin position="235"/>
        <end position="257"/>
    </location>
</feature>
<feature type="transmembrane region" description="Helical" evidence="12">
    <location>
        <begin position="615"/>
        <end position="635"/>
    </location>
</feature>
<evidence type="ECO:0000256" key="7">
    <source>
        <dbReference type="ARBA" id="ARBA00023136"/>
    </source>
</evidence>
<comment type="similarity">
    <text evidence="2">Belongs to the membrane-bound acyltransferase family. Sterol o-acyltransferase subfamily.</text>
</comment>
<dbReference type="Pfam" id="PF03062">
    <property type="entry name" value="MBOAT"/>
    <property type="match status" value="1"/>
</dbReference>
<dbReference type="EMBL" id="ML121541">
    <property type="protein sequence ID" value="RPB24507.1"/>
    <property type="molecule type" value="Genomic_DNA"/>
</dbReference>
<keyword evidence="8" id="KW-0012">Acyltransferase</keyword>
<comment type="subcellular location">
    <subcellularLocation>
        <location evidence="1">Endoplasmic reticulum membrane</location>
        <topology evidence="1">Multi-pass membrane protein</topology>
    </subcellularLocation>
</comment>
<keyword evidence="14" id="KW-1185">Reference proteome</keyword>
<dbReference type="GO" id="GO:0005789">
    <property type="term" value="C:endoplasmic reticulum membrane"/>
    <property type="evidence" value="ECO:0007669"/>
    <property type="project" value="UniProtKB-SubCell"/>
</dbReference>
<evidence type="ECO:0000256" key="2">
    <source>
        <dbReference type="ARBA" id="ARBA00009010"/>
    </source>
</evidence>
<dbReference type="PANTHER" id="PTHR10408:SF23">
    <property type="entry name" value="STEROL O-ACYLTRANSFERASE 1-RELATED"/>
    <property type="match status" value="1"/>
</dbReference>
<evidence type="ECO:0000256" key="9">
    <source>
        <dbReference type="ARBA" id="ARBA00023568"/>
    </source>
</evidence>
<dbReference type="InParanoid" id="A0A3N4LNM2"/>
<keyword evidence="6 12" id="KW-1133">Transmembrane helix</keyword>
<evidence type="ECO:0000256" key="12">
    <source>
        <dbReference type="SAM" id="Phobius"/>
    </source>
</evidence>
<evidence type="ECO:0000256" key="11">
    <source>
        <dbReference type="SAM" id="MobiDB-lite"/>
    </source>
</evidence>
<dbReference type="PANTHER" id="PTHR10408">
    <property type="entry name" value="STEROL O-ACYLTRANSFERASE"/>
    <property type="match status" value="1"/>
</dbReference>
<keyword evidence="4 12" id="KW-0812">Transmembrane</keyword>
<dbReference type="InterPro" id="IPR004299">
    <property type="entry name" value="MBOAT_fam"/>
</dbReference>
<accession>A0A3N4LNM2</accession>
<keyword evidence="10" id="KW-0175">Coiled coil</keyword>
<evidence type="ECO:0000256" key="4">
    <source>
        <dbReference type="ARBA" id="ARBA00022692"/>
    </source>
</evidence>
<gene>
    <name evidence="13" type="ORF">L211DRAFT_784775</name>
</gene>
<feature type="transmembrane region" description="Helical" evidence="12">
    <location>
        <begin position="400"/>
        <end position="416"/>
    </location>
</feature>
<protein>
    <recommendedName>
        <fullName evidence="15">O-acyltransferase</fullName>
    </recommendedName>
</protein>
<keyword evidence="7 12" id="KW-0472">Membrane</keyword>
<dbReference type="FunCoup" id="A0A3N4LNM2">
    <property type="interactions" value="229"/>
</dbReference>
<dbReference type="STRING" id="1051890.A0A3N4LNM2"/>
<dbReference type="InterPro" id="IPR014371">
    <property type="entry name" value="Oat_ACAT_DAG_ARE"/>
</dbReference>
<evidence type="ECO:0000256" key="1">
    <source>
        <dbReference type="ARBA" id="ARBA00004477"/>
    </source>
</evidence>
<feature type="region of interest" description="Disordered" evidence="11">
    <location>
        <begin position="55"/>
        <end position="76"/>
    </location>
</feature>
<feature type="transmembrane region" description="Helical" evidence="12">
    <location>
        <begin position="263"/>
        <end position="280"/>
    </location>
</feature>
<evidence type="ECO:0000256" key="10">
    <source>
        <dbReference type="SAM" id="Coils"/>
    </source>
</evidence>
<feature type="transmembrane region" description="Helical" evidence="12">
    <location>
        <begin position="162"/>
        <end position="182"/>
    </location>
</feature>
<keyword evidence="3" id="KW-0808">Transferase</keyword>
<evidence type="ECO:0000256" key="3">
    <source>
        <dbReference type="ARBA" id="ARBA00022679"/>
    </source>
</evidence>
<evidence type="ECO:0008006" key="15">
    <source>
        <dbReference type="Google" id="ProtNLM"/>
    </source>
</evidence>
<reference evidence="13 14" key="1">
    <citation type="journal article" date="2018" name="Nat. Ecol. Evol.">
        <title>Pezizomycetes genomes reveal the molecular basis of ectomycorrhizal truffle lifestyle.</title>
        <authorList>
            <person name="Murat C."/>
            <person name="Payen T."/>
            <person name="Noel B."/>
            <person name="Kuo A."/>
            <person name="Morin E."/>
            <person name="Chen J."/>
            <person name="Kohler A."/>
            <person name="Krizsan K."/>
            <person name="Balestrini R."/>
            <person name="Da Silva C."/>
            <person name="Montanini B."/>
            <person name="Hainaut M."/>
            <person name="Levati E."/>
            <person name="Barry K.W."/>
            <person name="Belfiori B."/>
            <person name="Cichocki N."/>
            <person name="Clum A."/>
            <person name="Dockter R.B."/>
            <person name="Fauchery L."/>
            <person name="Guy J."/>
            <person name="Iotti M."/>
            <person name="Le Tacon F."/>
            <person name="Lindquist E.A."/>
            <person name="Lipzen A."/>
            <person name="Malagnac F."/>
            <person name="Mello A."/>
            <person name="Molinier V."/>
            <person name="Miyauchi S."/>
            <person name="Poulain J."/>
            <person name="Riccioni C."/>
            <person name="Rubini A."/>
            <person name="Sitrit Y."/>
            <person name="Splivallo R."/>
            <person name="Traeger S."/>
            <person name="Wang M."/>
            <person name="Zifcakova L."/>
            <person name="Wipf D."/>
            <person name="Zambonelli A."/>
            <person name="Paolocci F."/>
            <person name="Nowrousian M."/>
            <person name="Ottonello S."/>
            <person name="Baldrian P."/>
            <person name="Spatafora J.W."/>
            <person name="Henrissat B."/>
            <person name="Nagy L.G."/>
            <person name="Aury J.M."/>
            <person name="Wincker P."/>
            <person name="Grigoriev I.V."/>
            <person name="Bonfante P."/>
            <person name="Martin F.M."/>
        </authorList>
    </citation>
    <scope>NUCLEOTIDE SEQUENCE [LARGE SCALE GENOMIC DNA]</scope>
    <source>
        <strain evidence="13 14">ATCC MYA-4762</strain>
    </source>
</reference>
<proteinExistence type="inferred from homology"/>
<feature type="transmembrane region" description="Helical" evidence="12">
    <location>
        <begin position="436"/>
        <end position="457"/>
    </location>
</feature>